<dbReference type="OrthoDB" id="1427246at2"/>
<feature type="signal peptide" evidence="1">
    <location>
        <begin position="1"/>
        <end position="19"/>
    </location>
</feature>
<feature type="chain" id="PRO_5002663735" evidence="1">
    <location>
        <begin position="20"/>
        <end position="196"/>
    </location>
</feature>
<reference evidence="2 3" key="1">
    <citation type="journal article" date="2007" name="Nature">
        <title>Light stimulates growth of proteorhodopsin-containing marine Flavobacteria.</title>
        <authorList>
            <person name="Gomez-Consarnau L."/>
            <person name="Gonzalez J.M."/>
            <person name="Coll-Llado M."/>
            <person name="Gourdon P."/>
            <person name="Pascher T."/>
            <person name="Neutze R."/>
            <person name="Pedros-Alio C."/>
            <person name="Pinhassi J."/>
        </authorList>
    </citation>
    <scope>NUCLEOTIDE SEQUENCE [LARGE SCALE GENOMIC DNA]</scope>
    <source>
        <strain evidence="2 3">MED217</strain>
    </source>
</reference>
<dbReference type="PROSITE" id="PS51257">
    <property type="entry name" value="PROKAR_LIPOPROTEIN"/>
    <property type="match status" value="1"/>
</dbReference>
<organism evidence="2 3">
    <name type="scientific">Leeuwenhoekiella blandensis (strain CECT 7118 / CCUG 51940 / KCTC 22103 / MED217)</name>
    <name type="common">Flavobacterium sp. (strain MED217)</name>
    <dbReference type="NCBI Taxonomy" id="398720"/>
    <lineage>
        <taxon>Bacteria</taxon>
        <taxon>Pseudomonadati</taxon>
        <taxon>Bacteroidota</taxon>
        <taxon>Flavobacteriia</taxon>
        <taxon>Flavobacteriales</taxon>
        <taxon>Flavobacteriaceae</taxon>
        <taxon>Leeuwenhoekiella</taxon>
    </lineage>
</organism>
<dbReference type="RefSeq" id="WP_009781217.1">
    <property type="nucleotide sequence ID" value="NZ_CH672395.1"/>
</dbReference>
<sequence length="196" mass="21989">MKRLFIYTSTALLSLALFACNTNTAKKDLAQNEVVEQQLEKPEPPKVVVPEGYDLYKSPNLMNGWKLNFLHPEHASVEGKGNQLTIRYTGEDNSFYGGLTDGFIVSMTMSTDEALEQRIENNTPEKMGDYEVYSYRALNSIGSAQVDHYLIQLTEAGDSQPVYADFSMAVKGNSEKEYNALIKAIFESMSWTKTTV</sequence>
<dbReference type="Proteomes" id="UP000001601">
    <property type="component" value="Unassembled WGS sequence"/>
</dbReference>
<dbReference type="eggNOG" id="ENOG5030RWC">
    <property type="taxonomic scope" value="Bacteria"/>
</dbReference>
<proteinExistence type="predicted"/>
<keyword evidence="1" id="KW-0732">Signal</keyword>
<dbReference type="EMBL" id="AANC01000001">
    <property type="protein sequence ID" value="EAQ50725.1"/>
    <property type="molecule type" value="Genomic_DNA"/>
</dbReference>
<name>A3XGM6_LEEBM</name>
<evidence type="ECO:0000313" key="2">
    <source>
        <dbReference type="EMBL" id="EAQ50725.1"/>
    </source>
</evidence>
<accession>A3XGM6</accession>
<protein>
    <submittedName>
        <fullName evidence="2">Uncharacterized protein</fullName>
    </submittedName>
</protein>
<gene>
    <name evidence="2" type="ORF">MED217_14320</name>
</gene>
<dbReference type="AlphaFoldDB" id="A3XGM6"/>
<comment type="caution">
    <text evidence="2">The sequence shown here is derived from an EMBL/GenBank/DDBJ whole genome shotgun (WGS) entry which is preliminary data.</text>
</comment>
<keyword evidence="3" id="KW-1185">Reference proteome</keyword>
<dbReference type="HOGENOM" id="CLU_1388709_0_0_10"/>
<evidence type="ECO:0000256" key="1">
    <source>
        <dbReference type="SAM" id="SignalP"/>
    </source>
</evidence>
<evidence type="ECO:0000313" key="3">
    <source>
        <dbReference type="Proteomes" id="UP000001601"/>
    </source>
</evidence>